<dbReference type="EMBL" id="WWCW01000017">
    <property type="protein sequence ID" value="MYM87107.1"/>
    <property type="molecule type" value="Genomic_DNA"/>
</dbReference>
<dbReference type="EC" id="1.14.19.55" evidence="13"/>
<dbReference type="AlphaFoldDB" id="A0A845G274"/>
<evidence type="ECO:0000256" key="10">
    <source>
        <dbReference type="ARBA" id="ARBA00051726"/>
    </source>
</evidence>
<keyword evidence="3" id="KW-0285">Flavoprotein</keyword>
<keyword evidence="5" id="KW-0521">NADP</keyword>
<evidence type="ECO:0000256" key="1">
    <source>
        <dbReference type="ARBA" id="ARBA00001974"/>
    </source>
</evidence>
<comment type="cofactor">
    <cofactor evidence="1">
        <name>FAD</name>
        <dbReference type="ChEBI" id="CHEBI:57692"/>
    </cofactor>
</comment>
<evidence type="ECO:0000256" key="12">
    <source>
        <dbReference type="ARBA" id="ARBA00052260"/>
    </source>
</evidence>
<comment type="caution">
    <text evidence="15">The sequence shown here is derived from an EMBL/GenBank/DDBJ whole genome shotgun (WGS) entry which is preliminary data.</text>
</comment>
<dbReference type="FunFam" id="3.50.50.60:FF:000023">
    <property type="entry name" value="Dimethylaniline monooxygenase [N-oxide-forming]"/>
    <property type="match status" value="1"/>
</dbReference>
<evidence type="ECO:0000256" key="9">
    <source>
        <dbReference type="ARBA" id="ARBA00051354"/>
    </source>
</evidence>
<organism evidence="15 16">
    <name type="scientific">Duganella vulcania</name>
    <dbReference type="NCBI Taxonomy" id="2692166"/>
    <lineage>
        <taxon>Bacteria</taxon>
        <taxon>Pseudomonadati</taxon>
        <taxon>Pseudomonadota</taxon>
        <taxon>Betaproteobacteria</taxon>
        <taxon>Burkholderiales</taxon>
        <taxon>Oxalobacteraceae</taxon>
        <taxon>Telluria group</taxon>
        <taxon>Duganella</taxon>
    </lineage>
</organism>
<dbReference type="PRINTS" id="PR00370">
    <property type="entry name" value="FMOXYGENASE"/>
</dbReference>
<dbReference type="Proteomes" id="UP000470302">
    <property type="component" value="Unassembled WGS sequence"/>
</dbReference>
<name>A0A845G274_9BURK</name>
<gene>
    <name evidence="15" type="ORF">GTP91_07920</name>
</gene>
<dbReference type="GO" id="GO:0004499">
    <property type="term" value="F:N,N-dimethylaniline monooxygenase activity"/>
    <property type="evidence" value="ECO:0007669"/>
    <property type="project" value="InterPro"/>
</dbReference>
<evidence type="ECO:0000256" key="13">
    <source>
        <dbReference type="ARBA" id="ARBA00066870"/>
    </source>
</evidence>
<dbReference type="InterPro" id="IPR020946">
    <property type="entry name" value="Flavin_mOase-like"/>
</dbReference>
<dbReference type="Gene3D" id="3.50.50.60">
    <property type="entry name" value="FAD/NAD(P)-binding domain"/>
    <property type="match status" value="1"/>
</dbReference>
<comment type="catalytic activity">
    <reaction evidence="10">
        <text>3,4-dihydroxybenzoate + bromide + NADPH + O2 + 2 H(+) = 3-bromo-4,5-dihydroxybenzoate + NADP(+) + 2 H2O</text>
        <dbReference type="Rhea" id="RHEA:56372"/>
        <dbReference type="ChEBI" id="CHEBI:15377"/>
        <dbReference type="ChEBI" id="CHEBI:15378"/>
        <dbReference type="ChEBI" id="CHEBI:15379"/>
        <dbReference type="ChEBI" id="CHEBI:15858"/>
        <dbReference type="ChEBI" id="CHEBI:36241"/>
        <dbReference type="ChEBI" id="CHEBI:57783"/>
        <dbReference type="ChEBI" id="CHEBI:58349"/>
        <dbReference type="ChEBI" id="CHEBI:140211"/>
    </reaction>
    <physiologicalReaction direction="left-to-right" evidence="10">
        <dbReference type="Rhea" id="RHEA:56373"/>
    </physiologicalReaction>
</comment>
<dbReference type="InterPro" id="IPR050346">
    <property type="entry name" value="FMO-like"/>
</dbReference>
<comment type="catalytic activity">
    <reaction evidence="7">
        <text>3-bromo-4-hydroxybenzoate + bromide + NADPH + O2 + 3 H(+) = 2,4-dibromophenol + CO2 + NADP(+) + 2 H2O</text>
        <dbReference type="Rhea" id="RHEA:56356"/>
        <dbReference type="ChEBI" id="CHEBI:15377"/>
        <dbReference type="ChEBI" id="CHEBI:15378"/>
        <dbReference type="ChEBI" id="CHEBI:15379"/>
        <dbReference type="ChEBI" id="CHEBI:15858"/>
        <dbReference type="ChEBI" id="CHEBI:16526"/>
        <dbReference type="ChEBI" id="CHEBI:34238"/>
        <dbReference type="ChEBI" id="CHEBI:57783"/>
        <dbReference type="ChEBI" id="CHEBI:58349"/>
        <dbReference type="ChEBI" id="CHEBI:140203"/>
    </reaction>
    <physiologicalReaction direction="left-to-right" evidence="7">
        <dbReference type="Rhea" id="RHEA:56357"/>
    </physiologicalReaction>
</comment>
<reference evidence="15 16" key="1">
    <citation type="submission" date="2020-01" db="EMBL/GenBank/DDBJ databases">
        <title>Novel species isolated from a subtropical stream in China.</title>
        <authorList>
            <person name="Lu H."/>
        </authorList>
    </citation>
    <scope>NUCLEOTIDE SEQUENCE [LARGE SCALE GENOMIC DNA]</scope>
    <source>
        <strain evidence="15 16">FT82W</strain>
    </source>
</reference>
<evidence type="ECO:0000256" key="14">
    <source>
        <dbReference type="ARBA" id="ARBA00069832"/>
    </source>
</evidence>
<dbReference type="InterPro" id="IPR036188">
    <property type="entry name" value="FAD/NAD-bd_sf"/>
</dbReference>
<evidence type="ECO:0000313" key="16">
    <source>
        <dbReference type="Proteomes" id="UP000470302"/>
    </source>
</evidence>
<evidence type="ECO:0000256" key="5">
    <source>
        <dbReference type="ARBA" id="ARBA00022857"/>
    </source>
</evidence>
<protein>
    <recommendedName>
        <fullName evidence="14">4-hydroxybenzoate brominase (decarboxylating)</fullName>
        <ecNumber evidence="13">1.14.19.55</ecNumber>
    </recommendedName>
</protein>
<dbReference type="Pfam" id="PF00743">
    <property type="entry name" value="FMO-like"/>
    <property type="match status" value="1"/>
</dbReference>
<dbReference type="GO" id="GO:0050661">
    <property type="term" value="F:NADP binding"/>
    <property type="evidence" value="ECO:0007669"/>
    <property type="project" value="InterPro"/>
</dbReference>
<evidence type="ECO:0000256" key="7">
    <source>
        <dbReference type="ARBA" id="ARBA00050194"/>
    </source>
</evidence>
<comment type="catalytic activity">
    <reaction evidence="12">
        <text>2 bromide + 4-hydroxybenzoate + 2 NADPH + 2 O2 + 5 H(+) = 2,4-dibromophenol + CO2 + 2 NADP(+) + 4 H2O</text>
        <dbReference type="Rhea" id="RHEA:56348"/>
        <dbReference type="ChEBI" id="CHEBI:15377"/>
        <dbReference type="ChEBI" id="CHEBI:15378"/>
        <dbReference type="ChEBI" id="CHEBI:15379"/>
        <dbReference type="ChEBI" id="CHEBI:15858"/>
        <dbReference type="ChEBI" id="CHEBI:16526"/>
        <dbReference type="ChEBI" id="CHEBI:17879"/>
        <dbReference type="ChEBI" id="CHEBI:34238"/>
        <dbReference type="ChEBI" id="CHEBI:57783"/>
        <dbReference type="ChEBI" id="CHEBI:58349"/>
        <dbReference type="EC" id="1.14.19.55"/>
    </reaction>
    <physiologicalReaction direction="left-to-right" evidence="12">
        <dbReference type="Rhea" id="RHEA:56349"/>
    </physiologicalReaction>
</comment>
<sequence>MADQQTDKIIECGDAVCVVGAGPGGLSAARALKGMKLAYEQFERHSDVGGIWDMSNPGSPIYESAHFISSRDLSGFIGFPMPKSFPDYPTNQQILSYVRSYADAFDLRGAIRFNTAVQNVHKEDSGKWLVTLGDGSRRRYRAVICATGCNWDPNMPEVKGHFNGEIRHSVTYKSSDEFAGKRVMIVGAGNSGADIGCDAAARADKAFISLRRGYHFIPKHLFGLPADQVGESGPQLPMWIARPIMSLLLKMFTGDLTRFGLPKPDHRLFESHPLLNSQLLHNLQHGNIAVKPDVASYDGDEVVFKDGSREKLDLVIYATGYKWSCKYAAEYFEWRGGRPQLYLSMFSRDHRNLFGIGYVETNSSAYKLFDTEAFMIAAYLRDQLDNPGGASRFDALIANDDPDLSGGLKFVKSQRHEVYLEAHALKSYLKRLRRKMGWPELSETYYDHLRTGATAQTSPALRVAA</sequence>
<accession>A0A845G274</accession>
<comment type="catalytic activity">
    <reaction evidence="11">
        <text>3,4-dihydroxybenzoate + 2 bromide + 2 NADPH + 2 O2 + 5 H(+) = 3,5-dibromobenzene-1,2-diol + CO2 + 2 NADP(+) + 4 H2O</text>
        <dbReference type="Rhea" id="RHEA:56368"/>
        <dbReference type="ChEBI" id="CHEBI:15377"/>
        <dbReference type="ChEBI" id="CHEBI:15378"/>
        <dbReference type="ChEBI" id="CHEBI:15379"/>
        <dbReference type="ChEBI" id="CHEBI:15858"/>
        <dbReference type="ChEBI" id="CHEBI:16526"/>
        <dbReference type="ChEBI" id="CHEBI:36241"/>
        <dbReference type="ChEBI" id="CHEBI:57783"/>
        <dbReference type="ChEBI" id="CHEBI:58349"/>
        <dbReference type="ChEBI" id="CHEBI:140214"/>
        <dbReference type="EC" id="1.14.19.55"/>
    </reaction>
    <physiologicalReaction direction="left-to-right" evidence="11">
        <dbReference type="Rhea" id="RHEA:56369"/>
    </physiologicalReaction>
</comment>
<evidence type="ECO:0000256" key="2">
    <source>
        <dbReference type="ARBA" id="ARBA00009183"/>
    </source>
</evidence>
<evidence type="ECO:0000256" key="3">
    <source>
        <dbReference type="ARBA" id="ARBA00022630"/>
    </source>
</evidence>
<evidence type="ECO:0000313" key="15">
    <source>
        <dbReference type="EMBL" id="MYM87107.1"/>
    </source>
</evidence>
<evidence type="ECO:0000256" key="8">
    <source>
        <dbReference type="ARBA" id="ARBA00050583"/>
    </source>
</evidence>
<evidence type="ECO:0000256" key="6">
    <source>
        <dbReference type="ARBA" id="ARBA00023002"/>
    </source>
</evidence>
<comment type="catalytic activity">
    <reaction evidence="8">
        <text>3-bromo-4,5-dihydroxybenzoate + bromide + NADPH + O2 + 3 H(+) = 3,5-dibromobenzene-1,2-diol + CO2 + NADP(+) + 2 H2O</text>
        <dbReference type="Rhea" id="RHEA:56376"/>
        <dbReference type="ChEBI" id="CHEBI:15377"/>
        <dbReference type="ChEBI" id="CHEBI:15378"/>
        <dbReference type="ChEBI" id="CHEBI:15379"/>
        <dbReference type="ChEBI" id="CHEBI:15858"/>
        <dbReference type="ChEBI" id="CHEBI:16526"/>
        <dbReference type="ChEBI" id="CHEBI:57783"/>
        <dbReference type="ChEBI" id="CHEBI:58349"/>
        <dbReference type="ChEBI" id="CHEBI:140211"/>
        <dbReference type="ChEBI" id="CHEBI:140214"/>
    </reaction>
    <physiologicalReaction direction="left-to-right" evidence="8">
        <dbReference type="Rhea" id="RHEA:56377"/>
    </physiologicalReaction>
</comment>
<keyword evidence="4" id="KW-0274">FAD</keyword>
<comment type="similarity">
    <text evidence="2">Belongs to the FMO family.</text>
</comment>
<proteinExistence type="inferred from homology"/>
<evidence type="ECO:0000256" key="11">
    <source>
        <dbReference type="ARBA" id="ARBA00052183"/>
    </source>
</evidence>
<dbReference type="GO" id="GO:0050660">
    <property type="term" value="F:flavin adenine dinucleotide binding"/>
    <property type="evidence" value="ECO:0007669"/>
    <property type="project" value="InterPro"/>
</dbReference>
<dbReference type="SUPFAM" id="SSF51905">
    <property type="entry name" value="FAD/NAD(P)-binding domain"/>
    <property type="match status" value="2"/>
</dbReference>
<dbReference type="RefSeq" id="WP_161096283.1">
    <property type="nucleotide sequence ID" value="NZ_WWCW01000017.1"/>
</dbReference>
<comment type="catalytic activity">
    <reaction evidence="9">
        <text>bromide + 4-hydroxybenzoate + NADPH + O2 + 2 H(+) = 3-bromo-4-hydroxybenzoate + NADP(+) + 2 H2O</text>
        <dbReference type="Rhea" id="RHEA:56352"/>
        <dbReference type="ChEBI" id="CHEBI:15377"/>
        <dbReference type="ChEBI" id="CHEBI:15378"/>
        <dbReference type="ChEBI" id="CHEBI:15379"/>
        <dbReference type="ChEBI" id="CHEBI:15858"/>
        <dbReference type="ChEBI" id="CHEBI:17879"/>
        <dbReference type="ChEBI" id="CHEBI:57783"/>
        <dbReference type="ChEBI" id="CHEBI:58349"/>
        <dbReference type="ChEBI" id="CHEBI:140203"/>
    </reaction>
    <physiologicalReaction direction="left-to-right" evidence="9">
        <dbReference type="Rhea" id="RHEA:56353"/>
    </physiologicalReaction>
</comment>
<dbReference type="PANTHER" id="PTHR23023">
    <property type="entry name" value="DIMETHYLANILINE MONOOXYGENASE"/>
    <property type="match status" value="1"/>
</dbReference>
<evidence type="ECO:0000256" key="4">
    <source>
        <dbReference type="ARBA" id="ARBA00022827"/>
    </source>
</evidence>
<dbReference type="InterPro" id="IPR000960">
    <property type="entry name" value="Flavin_mOase"/>
</dbReference>
<keyword evidence="6" id="KW-0560">Oxidoreductase</keyword>